<dbReference type="GO" id="GO:0005634">
    <property type="term" value="C:nucleus"/>
    <property type="evidence" value="ECO:0007669"/>
    <property type="project" value="UniProtKB-UniRule"/>
</dbReference>
<dbReference type="PROSITE" id="PS50118">
    <property type="entry name" value="HMG_BOX_2"/>
    <property type="match status" value="1"/>
</dbReference>
<dbReference type="SMART" id="SM00398">
    <property type="entry name" value="HMG"/>
    <property type="match status" value="1"/>
</dbReference>
<feature type="DNA-binding region" description="HMG box" evidence="4">
    <location>
        <begin position="30"/>
        <end position="98"/>
    </location>
</feature>
<keyword evidence="1 4" id="KW-0238">DNA-binding</keyword>
<dbReference type="InterPro" id="IPR036910">
    <property type="entry name" value="HMG_box_dom_sf"/>
</dbReference>
<accession>A0AAD7XY44</accession>
<proteinExistence type="inferred from homology"/>
<evidence type="ECO:0000313" key="7">
    <source>
        <dbReference type="EMBL" id="KAJ8654232.1"/>
    </source>
</evidence>
<evidence type="ECO:0000256" key="2">
    <source>
        <dbReference type="ARBA" id="ARBA00023242"/>
    </source>
</evidence>
<feature type="compositionally biased region" description="Basic and acidic residues" evidence="5">
    <location>
        <begin position="1"/>
        <end position="29"/>
    </location>
</feature>
<keyword evidence="2 4" id="KW-0539">Nucleus</keyword>
<dbReference type="InterPro" id="IPR050342">
    <property type="entry name" value="HMGB"/>
</dbReference>
<dbReference type="Gene3D" id="1.10.30.10">
    <property type="entry name" value="High mobility group box domain"/>
    <property type="match status" value="1"/>
</dbReference>
<dbReference type="Proteomes" id="UP001234581">
    <property type="component" value="Unassembled WGS sequence"/>
</dbReference>
<dbReference type="GeneID" id="83217458"/>
<evidence type="ECO:0000256" key="1">
    <source>
        <dbReference type="ARBA" id="ARBA00023125"/>
    </source>
</evidence>
<keyword evidence="8" id="KW-1185">Reference proteome</keyword>
<evidence type="ECO:0000256" key="4">
    <source>
        <dbReference type="PROSITE-ProRule" id="PRU00267"/>
    </source>
</evidence>
<evidence type="ECO:0000259" key="6">
    <source>
        <dbReference type="PROSITE" id="PS50118"/>
    </source>
</evidence>
<sequence length="99" mass="11146">MAKETRSGDAKVSKRASVDGGKKRKDPNAPKRGRSAYMFFSQEQRSTIKEENPDASFGDIGRLLGQKWKGLTDEEKKPYNDKAAADKQRYEEEKAMMSG</sequence>
<dbReference type="GO" id="GO:0003677">
    <property type="term" value="F:DNA binding"/>
    <property type="evidence" value="ECO:0007669"/>
    <property type="project" value="UniProtKB-UniRule"/>
</dbReference>
<feature type="region of interest" description="Disordered" evidence="5">
    <location>
        <begin position="70"/>
        <end position="99"/>
    </location>
</feature>
<dbReference type="EMBL" id="JARTCD010000064">
    <property type="protein sequence ID" value="KAJ8654232.1"/>
    <property type="molecule type" value="Genomic_DNA"/>
</dbReference>
<dbReference type="RefSeq" id="XP_058339146.1">
    <property type="nucleotide sequence ID" value="XM_058490037.1"/>
</dbReference>
<dbReference type="InterPro" id="IPR009071">
    <property type="entry name" value="HMG_box_dom"/>
</dbReference>
<dbReference type="PANTHER" id="PTHR48112">
    <property type="entry name" value="HIGH MOBILITY GROUP PROTEIN DSP1"/>
    <property type="match status" value="1"/>
</dbReference>
<organism evidence="7 8">
    <name type="scientific">Lichtheimia ornata</name>
    <dbReference type="NCBI Taxonomy" id="688661"/>
    <lineage>
        <taxon>Eukaryota</taxon>
        <taxon>Fungi</taxon>
        <taxon>Fungi incertae sedis</taxon>
        <taxon>Mucoromycota</taxon>
        <taxon>Mucoromycotina</taxon>
        <taxon>Mucoromycetes</taxon>
        <taxon>Mucorales</taxon>
        <taxon>Lichtheimiaceae</taxon>
        <taxon>Lichtheimia</taxon>
    </lineage>
</organism>
<dbReference type="PANTHER" id="PTHR48112:SF22">
    <property type="entry name" value="MITOCHONDRIAL TRANSCRIPTION FACTOR A, ISOFORM B"/>
    <property type="match status" value="1"/>
</dbReference>
<feature type="region of interest" description="Disordered" evidence="5">
    <location>
        <begin position="1"/>
        <end position="35"/>
    </location>
</feature>
<evidence type="ECO:0000256" key="3">
    <source>
        <dbReference type="ARBA" id="ARBA00043963"/>
    </source>
</evidence>
<dbReference type="SUPFAM" id="SSF47095">
    <property type="entry name" value="HMG-box"/>
    <property type="match status" value="1"/>
</dbReference>
<comment type="similarity">
    <text evidence="3">Belongs to the NHP6 family.</text>
</comment>
<gene>
    <name evidence="7" type="ORF">O0I10_010054</name>
</gene>
<dbReference type="Pfam" id="PF00505">
    <property type="entry name" value="HMG_box"/>
    <property type="match status" value="1"/>
</dbReference>
<dbReference type="FunFam" id="1.10.30.10:FF:000016">
    <property type="entry name" value="FACT complex subunit SSRP1"/>
    <property type="match status" value="1"/>
</dbReference>
<comment type="caution">
    <text evidence="7">The sequence shown here is derived from an EMBL/GenBank/DDBJ whole genome shotgun (WGS) entry which is preliminary data.</text>
</comment>
<name>A0AAD7XY44_9FUNG</name>
<dbReference type="AlphaFoldDB" id="A0AAD7XY44"/>
<feature type="domain" description="HMG box" evidence="6">
    <location>
        <begin position="30"/>
        <end position="98"/>
    </location>
</feature>
<dbReference type="CDD" id="cd01390">
    <property type="entry name" value="HMG-box_NHP6-like"/>
    <property type="match status" value="1"/>
</dbReference>
<protein>
    <recommendedName>
        <fullName evidence="6">HMG box domain-containing protein</fullName>
    </recommendedName>
</protein>
<reference evidence="7 8" key="1">
    <citation type="submission" date="2023-03" db="EMBL/GenBank/DDBJ databases">
        <title>Genome sequence of Lichtheimia ornata CBS 291.66.</title>
        <authorList>
            <person name="Mohabir J.T."/>
            <person name="Shea T.P."/>
            <person name="Kurbessoian T."/>
            <person name="Berby B."/>
            <person name="Fontaine J."/>
            <person name="Livny J."/>
            <person name="Gnirke A."/>
            <person name="Stajich J.E."/>
            <person name="Cuomo C.A."/>
        </authorList>
    </citation>
    <scope>NUCLEOTIDE SEQUENCE [LARGE SCALE GENOMIC DNA]</scope>
    <source>
        <strain evidence="7">CBS 291.66</strain>
    </source>
</reference>
<evidence type="ECO:0000256" key="5">
    <source>
        <dbReference type="SAM" id="MobiDB-lite"/>
    </source>
</evidence>
<evidence type="ECO:0000313" key="8">
    <source>
        <dbReference type="Proteomes" id="UP001234581"/>
    </source>
</evidence>
<dbReference type="PRINTS" id="PR00886">
    <property type="entry name" value="HIGHMOBLTY12"/>
</dbReference>